<reference evidence="2 3" key="1">
    <citation type="submission" date="2019-01" db="EMBL/GenBank/DDBJ databases">
        <title>Lacunisphaera sp. strain TWA-58.</title>
        <authorList>
            <person name="Chen W.-M."/>
        </authorList>
    </citation>
    <scope>NUCLEOTIDE SEQUENCE [LARGE SCALE GENOMIC DNA]</scope>
    <source>
        <strain evidence="2 3">TWA-58</strain>
    </source>
</reference>
<comment type="caution">
    <text evidence="2">The sequence shown here is derived from an EMBL/GenBank/DDBJ whole genome shotgun (WGS) entry which is preliminary data.</text>
</comment>
<proteinExistence type="predicted"/>
<accession>A0A4Q1CCP8</accession>
<gene>
    <name evidence="2" type="ORF">ESB00_13565</name>
</gene>
<feature type="chain" id="PRO_5020790527" evidence="1">
    <location>
        <begin position="27"/>
        <end position="405"/>
    </location>
</feature>
<keyword evidence="1" id="KW-0732">Signal</keyword>
<organism evidence="2 3">
    <name type="scientific">Oleiharenicola lentus</name>
    <dbReference type="NCBI Taxonomy" id="2508720"/>
    <lineage>
        <taxon>Bacteria</taxon>
        <taxon>Pseudomonadati</taxon>
        <taxon>Verrucomicrobiota</taxon>
        <taxon>Opitutia</taxon>
        <taxon>Opitutales</taxon>
        <taxon>Opitutaceae</taxon>
        <taxon>Oleiharenicola</taxon>
    </lineage>
</organism>
<dbReference type="EMBL" id="SDHX01000001">
    <property type="protein sequence ID" value="RXK56848.1"/>
    <property type="molecule type" value="Genomic_DNA"/>
</dbReference>
<keyword evidence="3" id="KW-1185">Reference proteome</keyword>
<feature type="signal peptide" evidence="1">
    <location>
        <begin position="1"/>
        <end position="26"/>
    </location>
</feature>
<evidence type="ECO:0000313" key="3">
    <source>
        <dbReference type="Proteomes" id="UP000290218"/>
    </source>
</evidence>
<dbReference type="AlphaFoldDB" id="A0A4Q1CCP8"/>
<dbReference type="Proteomes" id="UP000290218">
    <property type="component" value="Unassembled WGS sequence"/>
</dbReference>
<protein>
    <submittedName>
        <fullName evidence="2">Uncharacterized protein</fullName>
    </submittedName>
</protein>
<dbReference type="RefSeq" id="WP_129048213.1">
    <property type="nucleotide sequence ID" value="NZ_SDHX01000001.1"/>
</dbReference>
<evidence type="ECO:0000256" key="1">
    <source>
        <dbReference type="SAM" id="SignalP"/>
    </source>
</evidence>
<name>A0A4Q1CCP8_9BACT</name>
<sequence length="405" mass="42757">MNVCLRFNAGRAVVSAALLSALPSFASDATTATPLEKPFVLFMGADLEVQANRQMHRVSGVEGDAFVVQLKEGPLLVPMNRNVLNMQVTPQLKLSDRTAQVAGLKIERAYTPQNDPHRKFAAAQSGSAAQSAVGTAAGQMSSALMGAQLADQRAGALGGGMASLGGGSAAPQITAFNDASRAAGSDLNNAGVAAGQLQDELAKQLFDAVLVTCEVSAPMAVPDAYLVVVAHYRDKQDPTNLKRWIFAKDLEQLGPEPQKVRVMQGGFPEGYELVRSTVHLYGTGLEFGTNVADKSVRLTREEAHQYLVMEHVAAHKGATLSPGVALGLTAADLQAHFDPTQLEQAIYVKVSRDGLPLGVFRDAECIRPGGETLERLVAVARFTPALAKGKAVEGIAKLKLADLAH</sequence>
<evidence type="ECO:0000313" key="2">
    <source>
        <dbReference type="EMBL" id="RXK56848.1"/>
    </source>
</evidence>